<dbReference type="EMBL" id="GBRH01229914">
    <property type="protein sequence ID" value="JAD67981.1"/>
    <property type="molecule type" value="Transcribed_RNA"/>
</dbReference>
<reference evidence="1" key="2">
    <citation type="journal article" date="2015" name="Data Brief">
        <title>Shoot transcriptome of the giant reed, Arundo donax.</title>
        <authorList>
            <person name="Barrero R.A."/>
            <person name="Guerrero F.D."/>
            <person name="Moolhuijzen P."/>
            <person name="Goolsby J.A."/>
            <person name="Tidwell J."/>
            <person name="Bellgard S.E."/>
            <person name="Bellgard M.I."/>
        </authorList>
    </citation>
    <scope>NUCLEOTIDE SEQUENCE</scope>
    <source>
        <tissue evidence="1">Shoot tissue taken approximately 20 cm above the soil surface</tissue>
    </source>
</reference>
<proteinExistence type="predicted"/>
<dbReference type="AlphaFoldDB" id="A0A0A9BXF8"/>
<reference evidence="1" key="1">
    <citation type="submission" date="2014-09" db="EMBL/GenBank/DDBJ databases">
        <authorList>
            <person name="Magalhaes I.L.F."/>
            <person name="Oliveira U."/>
            <person name="Santos F.R."/>
            <person name="Vidigal T.H.D.A."/>
            <person name="Brescovit A.D."/>
            <person name="Santos A.J."/>
        </authorList>
    </citation>
    <scope>NUCLEOTIDE SEQUENCE</scope>
    <source>
        <tissue evidence="1">Shoot tissue taken approximately 20 cm above the soil surface</tissue>
    </source>
</reference>
<dbReference type="PROSITE" id="PS51257">
    <property type="entry name" value="PROKAR_LIPOPROTEIN"/>
    <property type="match status" value="1"/>
</dbReference>
<organism evidence="1">
    <name type="scientific">Arundo donax</name>
    <name type="common">Giant reed</name>
    <name type="synonym">Donax arundinaceus</name>
    <dbReference type="NCBI Taxonomy" id="35708"/>
    <lineage>
        <taxon>Eukaryota</taxon>
        <taxon>Viridiplantae</taxon>
        <taxon>Streptophyta</taxon>
        <taxon>Embryophyta</taxon>
        <taxon>Tracheophyta</taxon>
        <taxon>Spermatophyta</taxon>
        <taxon>Magnoliopsida</taxon>
        <taxon>Liliopsida</taxon>
        <taxon>Poales</taxon>
        <taxon>Poaceae</taxon>
        <taxon>PACMAD clade</taxon>
        <taxon>Arundinoideae</taxon>
        <taxon>Arundineae</taxon>
        <taxon>Arundo</taxon>
    </lineage>
</organism>
<protein>
    <submittedName>
        <fullName evidence="1">Uncharacterized protein</fullName>
    </submittedName>
</protein>
<name>A0A0A9BXF8_ARUDO</name>
<accession>A0A0A9BXF8</accession>
<sequence>MQCTQSKHEHAIQSSTSFTLVVACSYIYFKIFNTINFLI</sequence>
<evidence type="ECO:0000313" key="1">
    <source>
        <dbReference type="EMBL" id="JAD67981.1"/>
    </source>
</evidence>